<keyword evidence="1" id="KW-0732">Signal</keyword>
<dbReference type="GO" id="GO:0046872">
    <property type="term" value="F:metal ion binding"/>
    <property type="evidence" value="ECO:0007669"/>
    <property type="project" value="InterPro"/>
</dbReference>
<keyword evidence="4" id="KW-1185">Reference proteome</keyword>
<dbReference type="EMBL" id="LKAJ01000019">
    <property type="protein sequence ID" value="KRG18636.1"/>
    <property type="molecule type" value="Genomic_DNA"/>
</dbReference>
<dbReference type="GO" id="GO:0030001">
    <property type="term" value="P:metal ion transport"/>
    <property type="evidence" value="ECO:0007669"/>
    <property type="project" value="InterPro"/>
</dbReference>
<evidence type="ECO:0000313" key="2">
    <source>
        <dbReference type="EMBL" id="KRG18636.1"/>
    </source>
</evidence>
<dbReference type="RefSeq" id="WP_075067514.1">
    <property type="nucleotide sequence ID" value="NZ_LKAJ02000001.1"/>
</dbReference>
<evidence type="ECO:0000256" key="1">
    <source>
        <dbReference type="SAM" id="SignalP"/>
    </source>
</evidence>
<name>A0A0Q9YDM3_9GAMM</name>
<dbReference type="Gene3D" id="3.40.50.1980">
    <property type="entry name" value="Nitrogenase molybdenum iron protein domain"/>
    <property type="match status" value="2"/>
</dbReference>
<dbReference type="AlphaFoldDB" id="A0A0Q9YDM3"/>
<dbReference type="PANTHER" id="PTHR42953">
    <property type="entry name" value="HIGH-AFFINITY ZINC UPTAKE SYSTEM PROTEIN ZNUA-RELATED"/>
    <property type="match status" value="1"/>
</dbReference>
<reference evidence="3" key="3">
    <citation type="submission" date="2021-06" db="EMBL/GenBank/DDBJ databases">
        <title>Genomic Description and Analysis of Intracellular Bacteria, Candidatus Berkiella cookevillensis and Candidatus Berkiella aquae.</title>
        <authorList>
            <person name="Kidane D.T."/>
            <person name="Mehari Y.T."/>
            <person name="Rice F.C."/>
            <person name="Arivett B.A."/>
            <person name="Farone A.L."/>
            <person name="Berk S.G."/>
            <person name="Farone M.B."/>
        </authorList>
    </citation>
    <scope>NUCLEOTIDE SEQUENCE</scope>
    <source>
        <strain evidence="3">HT99</strain>
    </source>
</reference>
<organism evidence="2">
    <name type="scientific">Candidatus Berkiella aquae</name>
    <dbReference type="NCBI Taxonomy" id="295108"/>
    <lineage>
        <taxon>Bacteria</taxon>
        <taxon>Pseudomonadati</taxon>
        <taxon>Pseudomonadota</taxon>
        <taxon>Gammaproteobacteria</taxon>
        <taxon>Candidatus Berkiellales</taxon>
        <taxon>Candidatus Berkiellaceae</taxon>
        <taxon>Candidatus Berkiella</taxon>
    </lineage>
</organism>
<dbReference type="OrthoDB" id="9810636at2"/>
<dbReference type="InterPro" id="IPR006127">
    <property type="entry name" value="ZnuA-like"/>
</dbReference>
<dbReference type="SUPFAM" id="SSF53807">
    <property type="entry name" value="Helical backbone' metal receptor"/>
    <property type="match status" value="1"/>
</dbReference>
<feature type="chain" id="PRO_5043129618" evidence="1">
    <location>
        <begin position="22"/>
        <end position="304"/>
    </location>
</feature>
<dbReference type="PANTHER" id="PTHR42953:SF2">
    <property type="entry name" value="ADHESION PROTEIN"/>
    <property type="match status" value="1"/>
</dbReference>
<sequence>MIFKKITLFLCALGFSLPVFANLKVFACEPEWAALVNTLGAPHVSVTQATTALQDPHQIEARPSLTAQARRADLIVCTGAELESGWLPMIQAKANNPKILSGQPGYFMAADYVKLLDVPTSLDRIHGDVHASGNPHIQLDPRNYLPIAKALSARLSQLDPKHANAYEANYQHFKQDWEKALISWQQQAKQLQAMPIVVYHHSWIYLNDWLGLKQVSTLEPKPGIPPSASHLSNLYAQIQDQKIKAIICSPYESQNAAKWLSQKTNIPVIVLPFTVGGSKDASDLKALFDVTLAQLSMATAHDHG</sequence>
<dbReference type="EMBL" id="LKAJ02000001">
    <property type="protein sequence ID" value="MCS5709960.1"/>
    <property type="molecule type" value="Genomic_DNA"/>
</dbReference>
<keyword evidence="2" id="KW-0449">Lipoprotein</keyword>
<comment type="caution">
    <text evidence="2">The sequence shown here is derived from an EMBL/GenBank/DDBJ whole genome shotgun (WGS) entry which is preliminary data.</text>
</comment>
<protein>
    <submittedName>
        <fullName evidence="2">Manganese ABC transporter substrate-binding lipoprotein</fullName>
    </submittedName>
    <submittedName>
        <fullName evidence="3">Zinc ABC transporter substrate-binding protein</fullName>
    </submittedName>
</protein>
<evidence type="ECO:0000313" key="3">
    <source>
        <dbReference type="EMBL" id="MCS5709960.1"/>
    </source>
</evidence>
<dbReference type="Proteomes" id="UP000051497">
    <property type="component" value="Unassembled WGS sequence"/>
</dbReference>
<dbReference type="Pfam" id="PF01297">
    <property type="entry name" value="ZnuA"/>
    <property type="match status" value="1"/>
</dbReference>
<evidence type="ECO:0000313" key="4">
    <source>
        <dbReference type="Proteomes" id="UP000051497"/>
    </source>
</evidence>
<proteinExistence type="predicted"/>
<dbReference type="InterPro" id="IPR050492">
    <property type="entry name" value="Bact_metal-bind_prot9"/>
</dbReference>
<reference evidence="2" key="1">
    <citation type="submission" date="2015-09" db="EMBL/GenBank/DDBJ databases">
        <title>Draft Genome Sequences of Two Novel Amoeba-resistant Intranuclear Bacteria, Candidatus Berkiella cookevillensis and Candidatus Berkiella aquae.</title>
        <authorList>
            <person name="Mehari Y.T."/>
            <person name="Arivett B.A."/>
            <person name="Farone A.L."/>
            <person name="Gunderson J.H."/>
            <person name="Farone M.B."/>
        </authorList>
    </citation>
    <scope>NUCLEOTIDE SEQUENCE [LARGE SCALE GENOMIC DNA]</scope>
    <source>
        <strain evidence="2">HT99</strain>
    </source>
</reference>
<feature type="signal peptide" evidence="1">
    <location>
        <begin position="1"/>
        <end position="21"/>
    </location>
</feature>
<dbReference type="PATRIC" id="fig|1590043.3.peg.2971"/>
<accession>A0A0Q9YDM3</accession>
<gene>
    <name evidence="2" type="primary">psaA</name>
    <name evidence="3" type="ORF">HT99x_000820</name>
    <name evidence="2" type="ORF">HT99x_02922</name>
</gene>
<reference evidence="3" key="2">
    <citation type="journal article" date="2016" name="Genome Announc.">
        <title>Draft Genome Sequences of Two Novel Amoeba-Resistant Intranuclear Bacteria, 'Candidatus Berkiella cookevillensis' and 'Candidatus Berkiella aquae'.</title>
        <authorList>
            <person name="Mehari Y.T."/>
            <person name="Arivett B.A."/>
            <person name="Farone A.L."/>
            <person name="Gunderson J.H."/>
            <person name="Farone M.B."/>
        </authorList>
    </citation>
    <scope>NUCLEOTIDE SEQUENCE</scope>
    <source>
        <strain evidence="3">HT99</strain>
    </source>
</reference>
<dbReference type="STRING" id="295108.HT99x_02922"/>